<dbReference type="GO" id="GO:0001042">
    <property type="term" value="F:RNA polymerase I core binding"/>
    <property type="evidence" value="ECO:0007669"/>
    <property type="project" value="TreeGrafter"/>
</dbReference>
<dbReference type="PANTHER" id="PTHR12790:SF0">
    <property type="entry name" value="RNA POLYMERASE I-SPECIFIC TRANSCRIPTION INITIATION FACTOR RRN3-RELATED"/>
    <property type="match status" value="1"/>
</dbReference>
<dbReference type="Proteomes" id="UP000594454">
    <property type="component" value="Chromosome 3"/>
</dbReference>
<dbReference type="EMBL" id="LR899011">
    <property type="protein sequence ID" value="CAD7085871.1"/>
    <property type="molecule type" value="Genomic_DNA"/>
</dbReference>
<sequence>MSANMSVYSARTGLSSILKTYSTVEREKAKAAVINKVRFEMPKEHGVAGAIEAVLNYNDYMIYNEFVSFLKESSLTDADFERVISEARESINLLTPKFSTLVEALISLDWQDRSEILIKNYIEFYVDLLVAHTKYVHFGISHLISYWIPQDKDEENWPKGVPSAAASKRLEIVHQVIRRLMTIMPMSFDVVLETIEKSFPYYKKPPHVIGGYVHNILTMMKYKLISCNFSIHLLFRKLLELDANAPRADIEDAEYEDEEMDDGGEEMFQIDMENEKAAEQTMKLPVAETLDICLEKLFCFIETLAKESSRSSNSTNSSTKNNVLNTNSCFNLLLSAFEDIILPSHNTHHVQFLLFYLCSLKNILAEKFLSNMWSKVINPNVSAPIRQSAVGYIASFLARAKFVSKDTIQNYLSEMSTWVHQYIQRSDSVQSNCSLKANLVFFSVCQAIFYVIAFRSRDLTHDKKGLLFLQSLQLSAIVGCTFNPLRVCLPAVATAFAGVTRAYQLAYCHAILERNARRKLATVYANEISTPEECLETFFPFDPYLLKKSTRFITPIYLQYQASEAEECDPHQSESPRRKRKDSVMSHMASDDVDDFLADKKQRLCDISKSYEKEMQFTYGLSPGFHV</sequence>
<evidence type="ECO:0008006" key="4">
    <source>
        <dbReference type="Google" id="ProtNLM"/>
    </source>
</evidence>
<dbReference type="InParanoid" id="A0A7R8US00"/>
<dbReference type="GO" id="GO:0005634">
    <property type="term" value="C:nucleus"/>
    <property type="evidence" value="ECO:0007669"/>
    <property type="project" value="TreeGrafter"/>
</dbReference>
<evidence type="ECO:0000256" key="1">
    <source>
        <dbReference type="ARBA" id="ARBA00010098"/>
    </source>
</evidence>
<comment type="similarity">
    <text evidence="1">Belongs to the RRN3 family.</text>
</comment>
<protein>
    <recommendedName>
        <fullName evidence="4">RNA polymerase I-specific transcription initiation factor RRN3</fullName>
    </recommendedName>
</protein>
<dbReference type="PANTHER" id="PTHR12790">
    <property type="entry name" value="TRANSCRIPTION INITIATION FACTOR IA RRN3"/>
    <property type="match status" value="1"/>
</dbReference>
<dbReference type="InterPro" id="IPR007991">
    <property type="entry name" value="RNA_pol_I_trans_ini_fac_RRN3"/>
</dbReference>
<gene>
    <name evidence="2" type="ORF">HERILL_LOCUS8686</name>
</gene>
<dbReference type="FunCoup" id="A0A7R8US00">
    <property type="interactions" value="1667"/>
</dbReference>
<keyword evidence="3" id="KW-1185">Reference proteome</keyword>
<proteinExistence type="inferred from homology"/>
<dbReference type="GO" id="GO:0006361">
    <property type="term" value="P:transcription initiation at RNA polymerase I promoter"/>
    <property type="evidence" value="ECO:0007669"/>
    <property type="project" value="InterPro"/>
</dbReference>
<evidence type="ECO:0000313" key="2">
    <source>
        <dbReference type="EMBL" id="CAD7085871.1"/>
    </source>
</evidence>
<reference evidence="2 3" key="1">
    <citation type="submission" date="2020-11" db="EMBL/GenBank/DDBJ databases">
        <authorList>
            <person name="Wallbank WR R."/>
            <person name="Pardo Diaz C."/>
            <person name="Kozak K."/>
            <person name="Martin S."/>
            <person name="Jiggins C."/>
            <person name="Moest M."/>
            <person name="Warren A I."/>
            <person name="Generalovic N T."/>
            <person name="Byers J.R.P. K."/>
            <person name="Montejo-Kovacevich G."/>
            <person name="Yen C E."/>
        </authorList>
    </citation>
    <scope>NUCLEOTIDE SEQUENCE [LARGE SCALE GENOMIC DNA]</scope>
</reference>
<dbReference type="OrthoDB" id="26970at2759"/>
<name>A0A7R8US00_HERIL</name>
<dbReference type="AlphaFoldDB" id="A0A7R8US00"/>
<accession>A0A7R8US00</accession>
<dbReference type="Pfam" id="PF05327">
    <property type="entry name" value="RRN3"/>
    <property type="match status" value="1"/>
</dbReference>
<evidence type="ECO:0000313" key="3">
    <source>
        <dbReference type="Proteomes" id="UP000594454"/>
    </source>
</evidence>
<organism evidence="2 3">
    <name type="scientific">Hermetia illucens</name>
    <name type="common">Black soldier fly</name>
    <dbReference type="NCBI Taxonomy" id="343691"/>
    <lineage>
        <taxon>Eukaryota</taxon>
        <taxon>Metazoa</taxon>
        <taxon>Ecdysozoa</taxon>
        <taxon>Arthropoda</taxon>
        <taxon>Hexapoda</taxon>
        <taxon>Insecta</taxon>
        <taxon>Pterygota</taxon>
        <taxon>Neoptera</taxon>
        <taxon>Endopterygota</taxon>
        <taxon>Diptera</taxon>
        <taxon>Brachycera</taxon>
        <taxon>Stratiomyomorpha</taxon>
        <taxon>Stratiomyidae</taxon>
        <taxon>Hermetiinae</taxon>
        <taxon>Hermetia</taxon>
    </lineage>
</organism>
<dbReference type="GO" id="GO:0001181">
    <property type="term" value="F:RNA polymerase I general transcription initiation factor activity"/>
    <property type="evidence" value="ECO:0007669"/>
    <property type="project" value="InterPro"/>
</dbReference>